<accession>A0AAW1VAX9</accession>
<dbReference type="Proteomes" id="UP001431783">
    <property type="component" value="Unassembled WGS sequence"/>
</dbReference>
<reference evidence="1 2" key="1">
    <citation type="submission" date="2023-03" db="EMBL/GenBank/DDBJ databases">
        <title>Genome insight into feeding habits of ladybird beetles.</title>
        <authorList>
            <person name="Li H.-S."/>
            <person name="Huang Y.-H."/>
            <person name="Pang H."/>
        </authorList>
    </citation>
    <scope>NUCLEOTIDE SEQUENCE [LARGE SCALE GENOMIC DNA]</scope>
    <source>
        <strain evidence="1">SYSU_2023b</strain>
        <tissue evidence="1">Whole body</tissue>
    </source>
</reference>
<dbReference type="AlphaFoldDB" id="A0AAW1VAX9"/>
<gene>
    <name evidence="1" type="ORF">WA026_016634</name>
</gene>
<comment type="caution">
    <text evidence="1">The sequence shown here is derived from an EMBL/GenBank/DDBJ whole genome shotgun (WGS) entry which is preliminary data.</text>
</comment>
<evidence type="ECO:0000313" key="2">
    <source>
        <dbReference type="Proteomes" id="UP001431783"/>
    </source>
</evidence>
<sequence length="100" mass="11472">MMSNDKPPAARWSSSSLDRLSLRGVMDQAAYKEQQMVDSYKHGIQLDNSHNFPNNPAMPSYLQMGTIRNQDYVQVPSWDANSRQNTVDDKAGWPVVDWKR</sequence>
<evidence type="ECO:0000313" key="1">
    <source>
        <dbReference type="EMBL" id="KAK9891835.1"/>
    </source>
</evidence>
<proteinExistence type="predicted"/>
<organism evidence="1 2">
    <name type="scientific">Henosepilachna vigintioctopunctata</name>
    <dbReference type="NCBI Taxonomy" id="420089"/>
    <lineage>
        <taxon>Eukaryota</taxon>
        <taxon>Metazoa</taxon>
        <taxon>Ecdysozoa</taxon>
        <taxon>Arthropoda</taxon>
        <taxon>Hexapoda</taxon>
        <taxon>Insecta</taxon>
        <taxon>Pterygota</taxon>
        <taxon>Neoptera</taxon>
        <taxon>Endopterygota</taxon>
        <taxon>Coleoptera</taxon>
        <taxon>Polyphaga</taxon>
        <taxon>Cucujiformia</taxon>
        <taxon>Coccinelloidea</taxon>
        <taxon>Coccinellidae</taxon>
        <taxon>Epilachninae</taxon>
        <taxon>Epilachnini</taxon>
        <taxon>Henosepilachna</taxon>
    </lineage>
</organism>
<protein>
    <submittedName>
        <fullName evidence="1">Uncharacterized protein</fullName>
    </submittedName>
</protein>
<keyword evidence="2" id="KW-1185">Reference proteome</keyword>
<name>A0AAW1VAX9_9CUCU</name>
<dbReference type="EMBL" id="JARQZJ010000130">
    <property type="protein sequence ID" value="KAK9891835.1"/>
    <property type="molecule type" value="Genomic_DNA"/>
</dbReference>